<gene>
    <name evidence="9" type="ORF">TCNE_LOCUS12357</name>
</gene>
<dbReference type="Gene3D" id="3.40.50.11660">
    <property type="entry name" value="Glycosyl transferase family 10, C-terminal domain"/>
    <property type="match status" value="1"/>
</dbReference>
<dbReference type="Pfam" id="PF00852">
    <property type="entry name" value="Glyco_transf_10"/>
    <property type="match status" value="1"/>
</dbReference>
<keyword evidence="7" id="KW-0812">Transmembrane</keyword>
<dbReference type="InterPro" id="IPR038577">
    <property type="entry name" value="GT10-like_C_sf"/>
</dbReference>
<keyword evidence="4 7" id="KW-0328">Glycosyltransferase</keyword>
<dbReference type="SUPFAM" id="SSF53756">
    <property type="entry name" value="UDP-Glycosyltransferase/glycogen phosphorylase"/>
    <property type="match status" value="1"/>
</dbReference>
<evidence type="ECO:0000256" key="7">
    <source>
        <dbReference type="RuleBase" id="RU003832"/>
    </source>
</evidence>
<dbReference type="GO" id="GO:0032580">
    <property type="term" value="C:Golgi cisterna membrane"/>
    <property type="evidence" value="ECO:0007669"/>
    <property type="project" value="UniProtKB-SubCell"/>
</dbReference>
<dbReference type="UniPathway" id="UPA00378"/>
<keyword evidence="6 7" id="KW-0333">Golgi apparatus</keyword>
<evidence type="ECO:0000256" key="3">
    <source>
        <dbReference type="ARBA" id="ARBA00008919"/>
    </source>
</evidence>
<dbReference type="InterPro" id="IPR055270">
    <property type="entry name" value="Glyco_tran_10_C"/>
</dbReference>
<protein>
    <recommendedName>
        <fullName evidence="7">Fucosyltransferase</fullName>
        <ecNumber evidence="7">2.4.1.-</ecNumber>
    </recommendedName>
</protein>
<evidence type="ECO:0000256" key="6">
    <source>
        <dbReference type="ARBA" id="ARBA00023034"/>
    </source>
</evidence>
<dbReference type="GO" id="GO:0000139">
    <property type="term" value="C:Golgi membrane"/>
    <property type="evidence" value="ECO:0007669"/>
    <property type="project" value="UniProtKB-SubCell"/>
</dbReference>
<evidence type="ECO:0000259" key="8">
    <source>
        <dbReference type="Pfam" id="PF00852"/>
    </source>
</evidence>
<evidence type="ECO:0000313" key="9">
    <source>
        <dbReference type="EMBL" id="VDM43678.1"/>
    </source>
</evidence>
<evidence type="ECO:0000256" key="2">
    <source>
        <dbReference type="ARBA" id="ARBA00004922"/>
    </source>
</evidence>
<organism evidence="10 11">
    <name type="scientific">Toxocara canis</name>
    <name type="common">Canine roundworm</name>
    <dbReference type="NCBI Taxonomy" id="6265"/>
    <lineage>
        <taxon>Eukaryota</taxon>
        <taxon>Metazoa</taxon>
        <taxon>Ecdysozoa</taxon>
        <taxon>Nematoda</taxon>
        <taxon>Chromadorea</taxon>
        <taxon>Rhabditida</taxon>
        <taxon>Spirurina</taxon>
        <taxon>Ascaridomorpha</taxon>
        <taxon>Ascaridoidea</taxon>
        <taxon>Toxocaridae</taxon>
        <taxon>Toxocara</taxon>
    </lineage>
</organism>
<accession>A0A183UV37</accession>
<dbReference type="PANTHER" id="PTHR48438">
    <property type="entry name" value="ALPHA-(1,3)-FUCOSYLTRANSFERASE C-RELATED"/>
    <property type="match status" value="1"/>
</dbReference>
<sequence>MTYRSDSDIYAPYDRLLPKSAPPLPGHEYHAYNWSEVRDAISKKDKLAFQLVSNCYSRSGREAIVNELQKHIEVSVRGQCSNFVCDTACEKEMLERHKFYLAFENSICDEYVSEKVWRMKQLIVPVVLRASDYSTLLPNGSFLAVDQFPSLYQLALQLLDLASNNSEYER</sequence>
<dbReference type="EC" id="2.4.1.-" evidence="7"/>
<reference evidence="9 10" key="2">
    <citation type="submission" date="2018-11" db="EMBL/GenBank/DDBJ databases">
        <authorList>
            <consortium name="Pathogen Informatics"/>
        </authorList>
    </citation>
    <scope>NUCLEOTIDE SEQUENCE [LARGE SCALE GENOMIC DNA]</scope>
</reference>
<comment type="similarity">
    <text evidence="3 7">Belongs to the glycosyltransferase 10 family.</text>
</comment>
<dbReference type="EMBL" id="UYWY01021226">
    <property type="protein sequence ID" value="VDM43678.1"/>
    <property type="molecule type" value="Genomic_DNA"/>
</dbReference>
<dbReference type="WBParaSite" id="TCNE_0001235701-mRNA-1">
    <property type="protein sequence ID" value="TCNE_0001235701-mRNA-1"/>
    <property type="gene ID" value="TCNE_0001235701"/>
</dbReference>
<keyword evidence="10" id="KW-1185">Reference proteome</keyword>
<evidence type="ECO:0000313" key="10">
    <source>
        <dbReference type="Proteomes" id="UP000050794"/>
    </source>
</evidence>
<name>A0A183UV37_TOXCA</name>
<feature type="domain" description="Fucosyltransferase C-terminal" evidence="8">
    <location>
        <begin position="42"/>
        <end position="170"/>
    </location>
</feature>
<evidence type="ECO:0000256" key="5">
    <source>
        <dbReference type="ARBA" id="ARBA00022679"/>
    </source>
</evidence>
<comment type="pathway">
    <text evidence="2">Protein modification; protein glycosylation.</text>
</comment>
<evidence type="ECO:0000256" key="4">
    <source>
        <dbReference type="ARBA" id="ARBA00022676"/>
    </source>
</evidence>
<proteinExistence type="inferred from homology"/>
<evidence type="ECO:0000256" key="1">
    <source>
        <dbReference type="ARBA" id="ARBA00004323"/>
    </source>
</evidence>
<reference evidence="11" key="1">
    <citation type="submission" date="2016-06" db="UniProtKB">
        <authorList>
            <consortium name="WormBaseParasite"/>
        </authorList>
    </citation>
    <scope>IDENTIFICATION</scope>
</reference>
<keyword evidence="7" id="KW-0472">Membrane</keyword>
<comment type="subcellular location">
    <subcellularLocation>
        <location evidence="1">Golgi apparatus membrane</location>
        <topology evidence="1">Single-pass type II membrane protein</topology>
    </subcellularLocation>
    <subcellularLocation>
        <location evidence="7">Golgi apparatus</location>
        <location evidence="7">Golgi stack membrane</location>
        <topology evidence="7">Single-pass type II membrane protein</topology>
    </subcellularLocation>
</comment>
<dbReference type="InterPro" id="IPR001503">
    <property type="entry name" value="Glyco_trans_10"/>
</dbReference>
<dbReference type="GO" id="GO:0008417">
    <property type="term" value="F:fucosyltransferase activity"/>
    <property type="evidence" value="ECO:0007669"/>
    <property type="project" value="InterPro"/>
</dbReference>
<dbReference type="Proteomes" id="UP000050794">
    <property type="component" value="Unassembled WGS sequence"/>
</dbReference>
<dbReference type="AlphaFoldDB" id="A0A183UV37"/>
<dbReference type="PANTHER" id="PTHR48438:SF1">
    <property type="entry name" value="ALPHA-(1,3)-FUCOSYLTRANSFERASE C-RELATED"/>
    <property type="match status" value="1"/>
</dbReference>
<evidence type="ECO:0000313" key="11">
    <source>
        <dbReference type="WBParaSite" id="TCNE_0001235701-mRNA-1"/>
    </source>
</evidence>
<keyword evidence="5 7" id="KW-0808">Transferase</keyword>